<dbReference type="Proteomes" id="UP000815677">
    <property type="component" value="Unassembled WGS sequence"/>
</dbReference>
<reference evidence="1" key="1">
    <citation type="submission" date="2014-09" db="EMBL/GenBank/DDBJ databases">
        <title>Genome sequence of the luminous mushroom Mycena chlorophos for searching fungal bioluminescence genes.</title>
        <authorList>
            <person name="Tanaka Y."/>
            <person name="Kasuga D."/>
            <person name="Oba Y."/>
            <person name="Hase S."/>
            <person name="Sato K."/>
            <person name="Oba Y."/>
            <person name="Sakakibara Y."/>
        </authorList>
    </citation>
    <scope>NUCLEOTIDE SEQUENCE</scope>
</reference>
<evidence type="ECO:0000313" key="2">
    <source>
        <dbReference type="Proteomes" id="UP000815677"/>
    </source>
</evidence>
<accession>A0ABQ0M0A6</accession>
<protein>
    <submittedName>
        <fullName evidence="1">Uncharacterized protein</fullName>
    </submittedName>
</protein>
<sequence length="177" mass="19488">MVSDLVDADACSAVDAGTTPLYSTTQHSGEVRRHCVRRAPGNCGMRRRRRSCQSSPLGLNSRHCRVLSTGPASLRRTNLFENLDSGTCSWVHAREVQCAGLLPARGSTRLPVLSSGTDVHPIAYYLSYTLYMGPAVNANLLIIYLLLDMDVQPERWGQYRATVPLSKGSTSRYIDDD</sequence>
<dbReference type="EMBL" id="DF849338">
    <property type="protein sequence ID" value="GAT56764.1"/>
    <property type="molecule type" value="Genomic_DNA"/>
</dbReference>
<name>A0ABQ0M0A6_MYCCL</name>
<gene>
    <name evidence="1" type="ORF">MCHLO_13380</name>
</gene>
<proteinExistence type="predicted"/>
<evidence type="ECO:0000313" key="1">
    <source>
        <dbReference type="EMBL" id="GAT56764.1"/>
    </source>
</evidence>
<organism evidence="1 2">
    <name type="scientific">Mycena chlorophos</name>
    <name type="common">Agaric fungus</name>
    <name type="synonym">Agaricus chlorophos</name>
    <dbReference type="NCBI Taxonomy" id="658473"/>
    <lineage>
        <taxon>Eukaryota</taxon>
        <taxon>Fungi</taxon>
        <taxon>Dikarya</taxon>
        <taxon>Basidiomycota</taxon>
        <taxon>Agaricomycotina</taxon>
        <taxon>Agaricomycetes</taxon>
        <taxon>Agaricomycetidae</taxon>
        <taxon>Agaricales</taxon>
        <taxon>Marasmiineae</taxon>
        <taxon>Mycenaceae</taxon>
        <taxon>Mycena</taxon>
    </lineage>
</organism>
<keyword evidence="2" id="KW-1185">Reference proteome</keyword>